<evidence type="ECO:0000313" key="4">
    <source>
        <dbReference type="Proteomes" id="UP000027135"/>
    </source>
</evidence>
<keyword evidence="2" id="KW-1133">Transmembrane helix</keyword>
<keyword evidence="4" id="KW-1185">Reference proteome</keyword>
<protein>
    <submittedName>
        <fullName evidence="3">Uncharacterized protein</fullName>
    </submittedName>
</protein>
<accession>A0A067QUX0</accession>
<feature type="transmembrane region" description="Helical" evidence="2">
    <location>
        <begin position="6"/>
        <end position="28"/>
    </location>
</feature>
<sequence length="130" mass="14789">MIARWIFVVYPWMVMAFRWIIVAIRWFLNYNRNSVIEDVDSDNEESYHTAIAKCCWPHAQLPIWSTTTCRLSATANSIYSRLTTRTGCCSSIRNLRTGHAVETGTYHTRTINQGAAPTGNPVQDSNSKSD</sequence>
<reference evidence="3 4" key="1">
    <citation type="journal article" date="2014" name="Nat. Commun.">
        <title>Molecular traces of alternative social organization in a termite genome.</title>
        <authorList>
            <person name="Terrapon N."/>
            <person name="Li C."/>
            <person name="Robertson H.M."/>
            <person name="Ji L."/>
            <person name="Meng X."/>
            <person name="Booth W."/>
            <person name="Chen Z."/>
            <person name="Childers C.P."/>
            <person name="Glastad K.M."/>
            <person name="Gokhale K."/>
            <person name="Gowin J."/>
            <person name="Gronenberg W."/>
            <person name="Hermansen R.A."/>
            <person name="Hu H."/>
            <person name="Hunt B.G."/>
            <person name="Huylmans A.K."/>
            <person name="Khalil S.M."/>
            <person name="Mitchell R.D."/>
            <person name="Munoz-Torres M.C."/>
            <person name="Mustard J.A."/>
            <person name="Pan H."/>
            <person name="Reese J.T."/>
            <person name="Scharf M.E."/>
            <person name="Sun F."/>
            <person name="Vogel H."/>
            <person name="Xiao J."/>
            <person name="Yang W."/>
            <person name="Yang Z."/>
            <person name="Yang Z."/>
            <person name="Zhou J."/>
            <person name="Zhu J."/>
            <person name="Brent C.S."/>
            <person name="Elsik C.G."/>
            <person name="Goodisman M.A."/>
            <person name="Liberles D.A."/>
            <person name="Roe R.M."/>
            <person name="Vargo E.L."/>
            <person name="Vilcinskas A."/>
            <person name="Wang J."/>
            <person name="Bornberg-Bauer E."/>
            <person name="Korb J."/>
            <person name="Zhang G."/>
            <person name="Liebig J."/>
        </authorList>
    </citation>
    <scope>NUCLEOTIDE SEQUENCE [LARGE SCALE GENOMIC DNA]</scope>
    <source>
        <tissue evidence="3">Whole organism</tissue>
    </source>
</reference>
<keyword evidence="2" id="KW-0812">Transmembrane</keyword>
<evidence type="ECO:0000313" key="3">
    <source>
        <dbReference type="EMBL" id="KDR12861.1"/>
    </source>
</evidence>
<dbReference type="InParanoid" id="A0A067QUX0"/>
<dbReference type="Proteomes" id="UP000027135">
    <property type="component" value="Unassembled WGS sequence"/>
</dbReference>
<evidence type="ECO:0000256" key="1">
    <source>
        <dbReference type="SAM" id="MobiDB-lite"/>
    </source>
</evidence>
<dbReference type="AlphaFoldDB" id="A0A067QUX0"/>
<proteinExistence type="predicted"/>
<feature type="region of interest" description="Disordered" evidence="1">
    <location>
        <begin position="111"/>
        <end position="130"/>
    </location>
</feature>
<name>A0A067QUX0_ZOONE</name>
<evidence type="ECO:0000256" key="2">
    <source>
        <dbReference type="SAM" id="Phobius"/>
    </source>
</evidence>
<organism evidence="3 4">
    <name type="scientific">Zootermopsis nevadensis</name>
    <name type="common">Dampwood termite</name>
    <dbReference type="NCBI Taxonomy" id="136037"/>
    <lineage>
        <taxon>Eukaryota</taxon>
        <taxon>Metazoa</taxon>
        <taxon>Ecdysozoa</taxon>
        <taxon>Arthropoda</taxon>
        <taxon>Hexapoda</taxon>
        <taxon>Insecta</taxon>
        <taxon>Pterygota</taxon>
        <taxon>Neoptera</taxon>
        <taxon>Polyneoptera</taxon>
        <taxon>Dictyoptera</taxon>
        <taxon>Blattodea</taxon>
        <taxon>Blattoidea</taxon>
        <taxon>Termitoidae</taxon>
        <taxon>Termopsidae</taxon>
        <taxon>Zootermopsis</taxon>
    </lineage>
</organism>
<dbReference type="EMBL" id="KK852984">
    <property type="protein sequence ID" value="KDR12861.1"/>
    <property type="molecule type" value="Genomic_DNA"/>
</dbReference>
<gene>
    <name evidence="3" type="ORF">L798_13166</name>
</gene>
<keyword evidence="2" id="KW-0472">Membrane</keyword>